<name>A0ABS3VJT5_MICEH</name>
<dbReference type="Gene3D" id="3.60.15.10">
    <property type="entry name" value="Ribonuclease Z/Hydroxyacylglutathione hydrolase-like"/>
    <property type="match status" value="1"/>
</dbReference>
<dbReference type="SUPFAM" id="SSF56281">
    <property type="entry name" value="Metallo-hydrolase/oxidoreductase"/>
    <property type="match status" value="1"/>
</dbReference>
<dbReference type="PANTHER" id="PTHR30619">
    <property type="entry name" value="DNA INTERNALIZATION/COMPETENCE PROTEIN COMEC/REC2"/>
    <property type="match status" value="1"/>
</dbReference>
<evidence type="ECO:0000313" key="2">
    <source>
        <dbReference type="EMBL" id="MBO4204788.1"/>
    </source>
</evidence>
<proteinExistence type="predicted"/>
<comment type="caution">
    <text evidence="2">The sequence shown here is derived from an EMBL/GenBank/DDBJ whole genome shotgun (WGS) entry which is preliminary data.</text>
</comment>
<dbReference type="EMBL" id="WVUH01000006">
    <property type="protein sequence ID" value="MBO4204788.1"/>
    <property type="molecule type" value="Genomic_DNA"/>
</dbReference>
<evidence type="ECO:0000259" key="1">
    <source>
        <dbReference type="Pfam" id="PF00753"/>
    </source>
</evidence>
<dbReference type="InterPro" id="IPR052159">
    <property type="entry name" value="Competence_DNA_uptake"/>
</dbReference>
<reference evidence="2 3" key="1">
    <citation type="submission" date="2019-12" db="EMBL/GenBank/DDBJ databases">
        <title>Whole genome sequencing of endophytic Actinobacterium Micromonospora sp. MPMI6T.</title>
        <authorList>
            <person name="Evv R."/>
            <person name="Podile A.R."/>
        </authorList>
    </citation>
    <scope>NUCLEOTIDE SEQUENCE [LARGE SCALE GENOMIC DNA]</scope>
    <source>
        <strain evidence="2 3">MPMI6</strain>
    </source>
</reference>
<protein>
    <submittedName>
        <fullName evidence="2">MBL fold metallo-hydrolase</fullName>
    </submittedName>
</protein>
<dbReference type="Pfam" id="PF00753">
    <property type="entry name" value="Lactamase_B"/>
    <property type="match status" value="1"/>
</dbReference>
<gene>
    <name evidence="2" type="ORF">GSF22_02025</name>
</gene>
<feature type="domain" description="Metallo-beta-lactamase" evidence="1">
    <location>
        <begin position="9"/>
        <end position="259"/>
    </location>
</feature>
<keyword evidence="3" id="KW-1185">Reference proteome</keyword>
<dbReference type="RefSeq" id="WP_208810974.1">
    <property type="nucleotide sequence ID" value="NZ_WVUH01000006.1"/>
</dbReference>
<evidence type="ECO:0000313" key="3">
    <source>
        <dbReference type="Proteomes" id="UP000823521"/>
    </source>
</evidence>
<accession>A0ABS3VJT5</accession>
<dbReference type="InterPro" id="IPR001279">
    <property type="entry name" value="Metallo-B-lactamas"/>
</dbReference>
<dbReference type="InterPro" id="IPR036866">
    <property type="entry name" value="RibonucZ/Hydroxyglut_hydro"/>
</dbReference>
<dbReference type="Proteomes" id="UP000823521">
    <property type="component" value="Unassembled WGS sequence"/>
</dbReference>
<sequence>MEFLDAAHGDCCLIRWPGHAMLIDGGPAGTWRRSLKRRLNDPDDPVRSFDVVIVTHTDDDHIAGILDLMQANADAHDDHRPLPYAIGELWFTFPTKPPAEATPNEQDAYGASLRQGNNLAELARKLRIRWRAADLVPGWTTDLHGLDVTVLAPPVEATERLATMWKWDAEPAGFTGSTRRPDYGPYNAASLALHLEYQGVSALISGDSRGSVITNGLLRAPHLTADDALTVNVLHVPHHGSGANSRPEFFERIRADTYVISTVATNRHGHPHPEVLGWIVGSRAKEESYRLVFTNPPAASVREQLTALQRGRCFQIVEREPGRASVIAYPSSLAASMLP</sequence>
<organism evidence="2 3">
    <name type="scientific">Micromonospora echinofusca</name>
    <dbReference type="NCBI Taxonomy" id="47858"/>
    <lineage>
        <taxon>Bacteria</taxon>
        <taxon>Bacillati</taxon>
        <taxon>Actinomycetota</taxon>
        <taxon>Actinomycetes</taxon>
        <taxon>Micromonosporales</taxon>
        <taxon>Micromonosporaceae</taxon>
        <taxon>Micromonospora</taxon>
    </lineage>
</organism>
<dbReference type="PANTHER" id="PTHR30619:SF1">
    <property type="entry name" value="RECOMBINATION PROTEIN 2"/>
    <property type="match status" value="1"/>
</dbReference>